<dbReference type="NCBIfam" id="NF007020">
    <property type="entry name" value="PRK09485.1"/>
    <property type="match status" value="1"/>
</dbReference>
<feature type="domain" description="Hcy-binding" evidence="7">
    <location>
        <begin position="7"/>
        <end position="359"/>
    </location>
</feature>
<comment type="cofactor">
    <cofactor evidence="5">
        <name>Zn(2+)</name>
        <dbReference type="ChEBI" id="CHEBI:29105"/>
    </cofactor>
    <text evidence="5">Binds 1 zinc ion per subunit.</text>
</comment>
<dbReference type="GO" id="GO:0008898">
    <property type="term" value="F:S-adenosylmethionine-homocysteine S-methyltransferase activity"/>
    <property type="evidence" value="ECO:0007669"/>
    <property type="project" value="TreeGrafter"/>
</dbReference>
<gene>
    <name evidence="8" type="ORF">M427DRAFT_143616</name>
</gene>
<keyword evidence="2 6" id="KW-0808">Transferase</keyword>
<dbReference type="GO" id="GO:0033528">
    <property type="term" value="P:S-methylmethionine cycle"/>
    <property type="evidence" value="ECO:0007669"/>
    <property type="project" value="TreeGrafter"/>
</dbReference>
<dbReference type="PANTHER" id="PTHR46015:SF1">
    <property type="entry name" value="HOMOCYSTEINE S-METHYLTRANSFERASE-LIKE ISOFORM 1"/>
    <property type="match status" value="1"/>
</dbReference>
<dbReference type="PROSITE" id="PS50970">
    <property type="entry name" value="HCY"/>
    <property type="match status" value="1"/>
</dbReference>
<dbReference type="OrthoDB" id="261426at2759"/>
<evidence type="ECO:0000256" key="4">
    <source>
        <dbReference type="ARBA" id="ARBA00022833"/>
    </source>
</evidence>
<keyword evidence="3 5" id="KW-0479">Metal-binding</keyword>
<dbReference type="PANTHER" id="PTHR46015">
    <property type="entry name" value="ZGC:172121"/>
    <property type="match status" value="1"/>
</dbReference>
<evidence type="ECO:0000259" key="7">
    <source>
        <dbReference type="PROSITE" id="PS50970"/>
    </source>
</evidence>
<organism evidence="8 9">
    <name type="scientific">Gonapodya prolifera (strain JEL478)</name>
    <name type="common">Monoblepharis prolifera</name>
    <dbReference type="NCBI Taxonomy" id="1344416"/>
    <lineage>
        <taxon>Eukaryota</taxon>
        <taxon>Fungi</taxon>
        <taxon>Fungi incertae sedis</taxon>
        <taxon>Chytridiomycota</taxon>
        <taxon>Chytridiomycota incertae sedis</taxon>
        <taxon>Monoblepharidomycetes</taxon>
        <taxon>Monoblepharidales</taxon>
        <taxon>Gonapodyaceae</taxon>
        <taxon>Gonapodya</taxon>
    </lineage>
</organism>
<feature type="binding site" evidence="5 6">
    <location>
        <position position="345"/>
    </location>
    <ligand>
        <name>Zn(2+)</name>
        <dbReference type="ChEBI" id="CHEBI:29105"/>
    </ligand>
</feature>
<keyword evidence="9" id="KW-1185">Reference proteome</keyword>
<dbReference type="GO" id="GO:0008270">
    <property type="term" value="F:zinc ion binding"/>
    <property type="evidence" value="ECO:0007669"/>
    <property type="project" value="InterPro"/>
</dbReference>
<dbReference type="PIRSF" id="PIRSF037505">
    <property type="entry name" value="Betaine_HMT"/>
    <property type="match status" value="1"/>
</dbReference>
<feature type="binding site" evidence="5 6">
    <location>
        <position position="344"/>
    </location>
    <ligand>
        <name>Zn(2+)</name>
        <dbReference type="ChEBI" id="CHEBI:29105"/>
    </ligand>
</feature>
<dbReference type="EMBL" id="KQ965740">
    <property type="protein sequence ID" value="KXS18999.1"/>
    <property type="molecule type" value="Genomic_DNA"/>
</dbReference>
<dbReference type="InterPro" id="IPR051486">
    <property type="entry name" value="Hcy_S-methyltransferase"/>
</dbReference>
<evidence type="ECO:0000313" key="9">
    <source>
        <dbReference type="Proteomes" id="UP000070544"/>
    </source>
</evidence>
<evidence type="ECO:0000313" key="8">
    <source>
        <dbReference type="EMBL" id="KXS18999.1"/>
    </source>
</evidence>
<keyword evidence="4 5" id="KW-0862">Zinc</keyword>
<dbReference type="InterPro" id="IPR017226">
    <property type="entry name" value="BHMT-like"/>
</dbReference>
<evidence type="ECO:0000256" key="6">
    <source>
        <dbReference type="PROSITE-ProRule" id="PRU00333"/>
    </source>
</evidence>
<evidence type="ECO:0000256" key="1">
    <source>
        <dbReference type="ARBA" id="ARBA00022603"/>
    </source>
</evidence>
<dbReference type="GO" id="GO:0009086">
    <property type="term" value="P:methionine biosynthetic process"/>
    <property type="evidence" value="ECO:0007669"/>
    <property type="project" value="InterPro"/>
</dbReference>
<protein>
    <submittedName>
        <fullName evidence="8">Homocysteine S-methyltransferase</fullName>
    </submittedName>
</protein>
<evidence type="ECO:0000256" key="3">
    <source>
        <dbReference type="ARBA" id="ARBA00022723"/>
    </source>
</evidence>
<dbReference type="GO" id="GO:0032259">
    <property type="term" value="P:methylation"/>
    <property type="evidence" value="ECO:0007669"/>
    <property type="project" value="UniProtKB-KW"/>
</dbReference>
<dbReference type="OMA" id="CSQPEVI"/>
<dbReference type="InterPro" id="IPR003726">
    <property type="entry name" value="HCY_dom"/>
</dbReference>
<feature type="binding site" evidence="5">
    <location>
        <position position="258"/>
    </location>
    <ligand>
        <name>Zn(2+)</name>
        <dbReference type="ChEBI" id="CHEBI:29105"/>
    </ligand>
</feature>
<dbReference type="SUPFAM" id="SSF82282">
    <property type="entry name" value="Homocysteine S-methyltransferase"/>
    <property type="match status" value="1"/>
</dbReference>
<dbReference type="AlphaFoldDB" id="A0A139AQI0"/>
<dbReference type="InterPro" id="IPR036589">
    <property type="entry name" value="HCY_dom_sf"/>
</dbReference>
<keyword evidence="1 6" id="KW-0489">Methyltransferase</keyword>
<dbReference type="Pfam" id="PF02574">
    <property type="entry name" value="S-methyl_trans"/>
    <property type="match status" value="1"/>
</dbReference>
<dbReference type="Gene3D" id="3.20.20.330">
    <property type="entry name" value="Homocysteine-binding-like domain"/>
    <property type="match status" value="1"/>
</dbReference>
<accession>A0A139AQI0</accession>
<reference evidence="8 9" key="1">
    <citation type="journal article" date="2015" name="Genome Biol. Evol.">
        <title>Phylogenomic analyses indicate that early fungi evolved digesting cell walls of algal ancestors of land plants.</title>
        <authorList>
            <person name="Chang Y."/>
            <person name="Wang S."/>
            <person name="Sekimoto S."/>
            <person name="Aerts A.L."/>
            <person name="Choi C."/>
            <person name="Clum A."/>
            <person name="LaButti K.M."/>
            <person name="Lindquist E.A."/>
            <person name="Yee Ngan C."/>
            <person name="Ohm R.A."/>
            <person name="Salamov A.A."/>
            <person name="Grigoriev I.V."/>
            <person name="Spatafora J.W."/>
            <person name="Berbee M.L."/>
        </authorList>
    </citation>
    <scope>NUCLEOTIDE SEQUENCE [LARGE SCALE GENOMIC DNA]</scope>
    <source>
        <strain evidence="8 9">JEL478</strain>
    </source>
</reference>
<dbReference type="Proteomes" id="UP000070544">
    <property type="component" value="Unassembled WGS sequence"/>
</dbReference>
<feature type="binding site" evidence="6">
    <location>
        <position position="260"/>
    </location>
    <ligand>
        <name>Zn(2+)</name>
        <dbReference type="ChEBI" id="CHEBI:29105"/>
    </ligand>
</feature>
<evidence type="ECO:0000256" key="2">
    <source>
        <dbReference type="ARBA" id="ARBA00022679"/>
    </source>
</evidence>
<evidence type="ECO:0000256" key="5">
    <source>
        <dbReference type="PIRSR" id="PIRSR037505-2"/>
    </source>
</evidence>
<proteinExistence type="predicted"/>
<sequence length="402" mass="42492">MASHLNPLLPFLKGHRHAVVLDGGLATELEAKGKDLNDSLWSAKELYDDPDCIRDVHLDYYRAGADVATTASYQGTVAGFVKRGYSESEAEELLRRSVSLAFAARSLHLSSLPPSITHPTPLVAISSGPYGAALHDGSEYTGSYIPHTSESTLRDFHAARLRVLFSAPEVVESQRGDYLVALETFPSVVEARAALALFETSPPPSGSPPGEFAGTPVLVSFTFHVSGASTCYGESIADVARVVRDSLNRGANLVAVGCNCTAPRAVPRVVRDLRAALVAEGVEEGRVALLAYPNRGEEFDVMHNEWHPIGGDGSANGDEASSPEGFGKAAKAWRKLGCEVIGGCCRTTPAHIRALVAALEDARDESSVGQNGAQDVSPNAELATRAVGKANGHAVNGVRVEK</sequence>
<name>A0A139AQI0_GONPJ</name>
<dbReference type="STRING" id="1344416.A0A139AQI0"/>